<sequence>MNVSTEQPVEEYIQTATTIIQEIYAKYADNKYMLNRTHNYICEQLPITLENIQKNHEQRQLRIEELTHEQDFFIQSFLTNNPYFYIPSTEKYFFYDGEHYQLCKEEDVMYNILSAISKDRSLLAWKQRTKLHIVKRIKENNLLKSVPESNTIQYIIDLLCPTLFSTRAEAKYFLTILGDNIFKKNGDIVHFITVNAKHFIREINNLCQLVVGVNLGQSFRHKYHEHDYSSCRLVNINDCVKNENLWDMMLQHSIIDLICVACHYSIRYGNSDDYVLNSSNETSLIDKVFYLKNIQPEDLVNNFIEEFLQKNDSVVARLSDVSTTTQITWKSMQYLWKNYLDSKNLPMIMFQNTLKLFLIQKMGDYYNEEADSFIGICSKYLPEIQKFISFWEETIFYDELETDMEFEIDEICVLFKKWCVNKNETYNMNSKHILDLIAYYFPYAEIERDKYIYKIRSSMWDKQMDIQIALDNIKERYRNYSVNGERACSPMLNISIYDAYVLYCKYYANDEIQSKHNIVSKSYFEKYIYENMGDYIIDNKFISMEWFVV</sequence>
<accession>A0A6C0ESD0</accession>
<dbReference type="EMBL" id="MN738924">
    <property type="protein sequence ID" value="QHT31642.1"/>
    <property type="molecule type" value="Genomic_DNA"/>
</dbReference>
<protein>
    <submittedName>
        <fullName evidence="1">Uncharacterized protein</fullName>
    </submittedName>
</protein>
<evidence type="ECO:0000313" key="1">
    <source>
        <dbReference type="EMBL" id="QHT31642.1"/>
    </source>
</evidence>
<dbReference type="AlphaFoldDB" id="A0A6C0ESD0"/>
<organism evidence="1">
    <name type="scientific">viral metagenome</name>
    <dbReference type="NCBI Taxonomy" id="1070528"/>
    <lineage>
        <taxon>unclassified sequences</taxon>
        <taxon>metagenomes</taxon>
        <taxon>organismal metagenomes</taxon>
    </lineage>
</organism>
<name>A0A6C0ESD0_9ZZZZ</name>
<reference evidence="1" key="1">
    <citation type="journal article" date="2020" name="Nature">
        <title>Giant virus diversity and host interactions through global metagenomics.</title>
        <authorList>
            <person name="Schulz F."/>
            <person name="Roux S."/>
            <person name="Paez-Espino D."/>
            <person name="Jungbluth S."/>
            <person name="Walsh D.A."/>
            <person name="Denef V.J."/>
            <person name="McMahon K.D."/>
            <person name="Konstantinidis K.T."/>
            <person name="Eloe-Fadrosh E.A."/>
            <person name="Kyrpides N.C."/>
            <person name="Woyke T."/>
        </authorList>
    </citation>
    <scope>NUCLEOTIDE SEQUENCE</scope>
    <source>
        <strain evidence="1">GVMAG-M-3300009155-48</strain>
    </source>
</reference>
<proteinExistence type="predicted"/>